<proteinExistence type="predicted"/>
<comment type="caution">
    <text evidence="1">The sequence shown here is derived from an EMBL/GenBank/DDBJ whole genome shotgun (WGS) entry which is preliminary data.</text>
</comment>
<gene>
    <name evidence="1" type="ORF">BDR25DRAFT_32270</name>
</gene>
<sequence length="372" mass="41673">MGRNSPSSQPHIAIFDSTYGSGRNSFEEAAESPDLPLSVYDEGYSQAPAWQRAQLIHMPPDPNRSSDCLTNSTTIATNSSVQHDGSFVVLGYPPLLEIDPKGTLALVLGSEEKNNGPRKVIVSPDIVRRLSPAWENIVSTQTHKSWPSLSQKKVRLTEDDPEIMILVMQVAHLQFKQLPDTLEYRQLLELALISHRYKTNHVLIPFLPKWTRPYQDKFLNDGMEEWMFIAYQFGYEDDYLMLAKHLTLHCTLNEDGSLIAPSGKPLKGHFPPGALRRIMSARQKLLQSFLNTTYQHVENMIISNTCQCTPSPTPSNPAASARYSLPPSQLPRRSIPSPLSSMITPPGLYCYYSPTYAIPQLSLLDNPIAVIV</sequence>
<evidence type="ECO:0000313" key="2">
    <source>
        <dbReference type="Proteomes" id="UP000799755"/>
    </source>
</evidence>
<accession>A0ACB6QXE6</accession>
<dbReference type="EMBL" id="MU003507">
    <property type="protein sequence ID" value="KAF2470750.1"/>
    <property type="molecule type" value="Genomic_DNA"/>
</dbReference>
<reference evidence="1" key="1">
    <citation type="journal article" date="2020" name="Stud. Mycol.">
        <title>101 Dothideomycetes genomes: a test case for predicting lifestyles and emergence of pathogens.</title>
        <authorList>
            <person name="Haridas S."/>
            <person name="Albert R."/>
            <person name="Binder M."/>
            <person name="Bloem J."/>
            <person name="Labutti K."/>
            <person name="Salamov A."/>
            <person name="Andreopoulos B."/>
            <person name="Baker S."/>
            <person name="Barry K."/>
            <person name="Bills G."/>
            <person name="Bluhm B."/>
            <person name="Cannon C."/>
            <person name="Castanera R."/>
            <person name="Culley D."/>
            <person name="Daum C."/>
            <person name="Ezra D."/>
            <person name="Gonzalez J."/>
            <person name="Henrissat B."/>
            <person name="Kuo A."/>
            <person name="Liang C."/>
            <person name="Lipzen A."/>
            <person name="Lutzoni F."/>
            <person name="Magnuson J."/>
            <person name="Mondo S."/>
            <person name="Nolan M."/>
            <person name="Ohm R."/>
            <person name="Pangilinan J."/>
            <person name="Park H.-J."/>
            <person name="Ramirez L."/>
            <person name="Alfaro M."/>
            <person name="Sun H."/>
            <person name="Tritt A."/>
            <person name="Yoshinaga Y."/>
            <person name="Zwiers L.-H."/>
            <person name="Turgeon B."/>
            <person name="Goodwin S."/>
            <person name="Spatafora J."/>
            <person name="Crous P."/>
            <person name="Grigoriev I."/>
        </authorList>
    </citation>
    <scope>NUCLEOTIDE SEQUENCE</scope>
    <source>
        <strain evidence="1">ATCC 200398</strain>
    </source>
</reference>
<protein>
    <submittedName>
        <fullName evidence="1">Uncharacterized protein</fullName>
    </submittedName>
</protein>
<organism evidence="1 2">
    <name type="scientific">Lindgomyces ingoldianus</name>
    <dbReference type="NCBI Taxonomy" id="673940"/>
    <lineage>
        <taxon>Eukaryota</taxon>
        <taxon>Fungi</taxon>
        <taxon>Dikarya</taxon>
        <taxon>Ascomycota</taxon>
        <taxon>Pezizomycotina</taxon>
        <taxon>Dothideomycetes</taxon>
        <taxon>Pleosporomycetidae</taxon>
        <taxon>Pleosporales</taxon>
        <taxon>Lindgomycetaceae</taxon>
        <taxon>Lindgomyces</taxon>
    </lineage>
</organism>
<dbReference type="Proteomes" id="UP000799755">
    <property type="component" value="Unassembled WGS sequence"/>
</dbReference>
<evidence type="ECO:0000313" key="1">
    <source>
        <dbReference type="EMBL" id="KAF2470750.1"/>
    </source>
</evidence>
<name>A0ACB6QXE6_9PLEO</name>
<keyword evidence="2" id="KW-1185">Reference proteome</keyword>